<dbReference type="PANTHER" id="PTHR37739:SF14">
    <property type="entry name" value="KINESIN-LIKE PROTEIN KIN-12E"/>
    <property type="match status" value="1"/>
</dbReference>
<evidence type="ECO:0000256" key="3">
    <source>
        <dbReference type="ARBA" id="ARBA00022840"/>
    </source>
</evidence>
<feature type="coiled-coil region" evidence="8">
    <location>
        <begin position="908"/>
        <end position="983"/>
    </location>
</feature>
<dbReference type="PRINTS" id="PR00380">
    <property type="entry name" value="KINESINHEAVY"/>
</dbReference>
<evidence type="ECO:0000256" key="2">
    <source>
        <dbReference type="ARBA" id="ARBA00022741"/>
    </source>
</evidence>
<feature type="coiled-coil region" evidence="8">
    <location>
        <begin position="738"/>
        <end position="772"/>
    </location>
</feature>
<reference evidence="10 11" key="1">
    <citation type="submission" date="2024-03" db="EMBL/GenBank/DDBJ databases">
        <authorList>
            <person name="Martinez-Hernandez J."/>
        </authorList>
    </citation>
    <scope>NUCLEOTIDE SEQUENCE [LARGE SCALE GENOMIC DNA]</scope>
</reference>
<feature type="domain" description="Kinesin motor" evidence="9">
    <location>
        <begin position="91"/>
        <end position="361"/>
    </location>
</feature>
<feature type="coiled-coil region" evidence="8">
    <location>
        <begin position="660"/>
        <end position="687"/>
    </location>
</feature>
<dbReference type="SMART" id="SM00129">
    <property type="entry name" value="KISc"/>
    <property type="match status" value="1"/>
</dbReference>
<evidence type="ECO:0000256" key="8">
    <source>
        <dbReference type="SAM" id="Coils"/>
    </source>
</evidence>
<dbReference type="GO" id="GO:0008017">
    <property type="term" value="F:microtubule binding"/>
    <property type="evidence" value="ECO:0007669"/>
    <property type="project" value="InterPro"/>
</dbReference>
<proteinExistence type="inferred from homology"/>
<dbReference type="InterPro" id="IPR001752">
    <property type="entry name" value="Kinesin_motor_dom"/>
</dbReference>
<protein>
    <recommendedName>
        <fullName evidence="9">Kinesin motor domain-containing protein</fullName>
    </recommendedName>
</protein>
<evidence type="ECO:0000256" key="6">
    <source>
        <dbReference type="ARBA" id="ARBA00034488"/>
    </source>
</evidence>
<keyword evidence="1" id="KW-0493">Microtubule</keyword>
<dbReference type="PANTHER" id="PTHR37739">
    <property type="entry name" value="KINESIN-LIKE PROTEIN KIN-12D"/>
    <property type="match status" value="1"/>
</dbReference>
<dbReference type="GO" id="GO:0005524">
    <property type="term" value="F:ATP binding"/>
    <property type="evidence" value="ECO:0007669"/>
    <property type="project" value="UniProtKB-UniRule"/>
</dbReference>
<dbReference type="InterPro" id="IPR027417">
    <property type="entry name" value="P-loop_NTPase"/>
</dbReference>
<dbReference type="PROSITE" id="PS00411">
    <property type="entry name" value="KINESIN_MOTOR_1"/>
    <property type="match status" value="1"/>
</dbReference>
<feature type="coiled-coil region" evidence="8">
    <location>
        <begin position="1107"/>
        <end position="1227"/>
    </location>
</feature>
<comment type="similarity">
    <text evidence="6">Belongs to the TRAFAC class myosin-kinesin ATPase superfamily. Kinesin family. KIN-12 subfamily.</text>
</comment>
<accession>A0AAV1YED8</accession>
<gene>
    <name evidence="10" type="ORF">LLUT_LOCUS33223</name>
</gene>
<evidence type="ECO:0000259" key="9">
    <source>
        <dbReference type="PROSITE" id="PS50067"/>
    </source>
</evidence>
<dbReference type="SUPFAM" id="SSF52540">
    <property type="entry name" value="P-loop containing nucleoside triphosphate hydrolases"/>
    <property type="match status" value="1"/>
</dbReference>
<dbReference type="GO" id="GO:0007018">
    <property type="term" value="P:microtubule-based movement"/>
    <property type="evidence" value="ECO:0007669"/>
    <property type="project" value="InterPro"/>
</dbReference>
<dbReference type="GO" id="GO:0003777">
    <property type="term" value="F:microtubule motor activity"/>
    <property type="evidence" value="ECO:0007669"/>
    <property type="project" value="InterPro"/>
</dbReference>
<dbReference type="EMBL" id="CAXHTB010000024">
    <property type="protein sequence ID" value="CAL0332163.1"/>
    <property type="molecule type" value="Genomic_DNA"/>
</dbReference>
<feature type="binding site" evidence="7">
    <location>
        <begin position="172"/>
        <end position="179"/>
    </location>
    <ligand>
        <name>ATP</name>
        <dbReference type="ChEBI" id="CHEBI:30616"/>
    </ligand>
</feature>
<dbReference type="Pfam" id="PF00225">
    <property type="entry name" value="Kinesin"/>
    <property type="match status" value="1"/>
</dbReference>
<dbReference type="Gene3D" id="3.40.850.10">
    <property type="entry name" value="Kinesin motor domain"/>
    <property type="match status" value="2"/>
</dbReference>
<dbReference type="Proteomes" id="UP001497480">
    <property type="component" value="Unassembled WGS sequence"/>
</dbReference>
<keyword evidence="3 7" id="KW-0067">ATP-binding</keyword>
<organism evidence="10 11">
    <name type="scientific">Lupinus luteus</name>
    <name type="common">European yellow lupine</name>
    <dbReference type="NCBI Taxonomy" id="3873"/>
    <lineage>
        <taxon>Eukaryota</taxon>
        <taxon>Viridiplantae</taxon>
        <taxon>Streptophyta</taxon>
        <taxon>Embryophyta</taxon>
        <taxon>Tracheophyta</taxon>
        <taxon>Spermatophyta</taxon>
        <taxon>Magnoliopsida</taxon>
        <taxon>eudicotyledons</taxon>
        <taxon>Gunneridae</taxon>
        <taxon>Pentapetalae</taxon>
        <taxon>rosids</taxon>
        <taxon>fabids</taxon>
        <taxon>Fabales</taxon>
        <taxon>Fabaceae</taxon>
        <taxon>Papilionoideae</taxon>
        <taxon>50 kb inversion clade</taxon>
        <taxon>genistoids sensu lato</taxon>
        <taxon>core genistoids</taxon>
        <taxon>Genisteae</taxon>
        <taxon>Lupinus</taxon>
    </lineage>
</organism>
<evidence type="ECO:0000256" key="7">
    <source>
        <dbReference type="PROSITE-ProRule" id="PRU00283"/>
    </source>
</evidence>
<feature type="coiled-coil region" evidence="8">
    <location>
        <begin position="797"/>
        <end position="845"/>
    </location>
</feature>
<dbReference type="InterPro" id="IPR036961">
    <property type="entry name" value="Kinesin_motor_dom_sf"/>
</dbReference>
<dbReference type="InterPro" id="IPR044986">
    <property type="entry name" value="KIF15/KIN-12"/>
</dbReference>
<evidence type="ECO:0000313" key="11">
    <source>
        <dbReference type="Proteomes" id="UP001497480"/>
    </source>
</evidence>
<dbReference type="InterPro" id="IPR019821">
    <property type="entry name" value="Kinesin_motor_CS"/>
</dbReference>
<dbReference type="PROSITE" id="PS50067">
    <property type="entry name" value="KINESIN_MOTOR_2"/>
    <property type="match status" value="1"/>
</dbReference>
<keyword evidence="4 8" id="KW-0175">Coiled coil</keyword>
<comment type="caution">
    <text evidence="10">The sequence shown here is derived from an EMBL/GenBank/DDBJ whole genome shotgun (WGS) entry which is preliminary data.</text>
</comment>
<keyword evidence="5 7" id="KW-0505">Motor protein</keyword>
<evidence type="ECO:0000256" key="5">
    <source>
        <dbReference type="ARBA" id="ARBA00023175"/>
    </source>
</evidence>
<sequence>MPFLSEAASAIKNRFRFNDHSSDSVSLFQNTPDLLKSAAKDNLTTHSSIRTIQNWDENDEDAAVESSNNAVGSSSQRFEVIEDPSFWKDHNVQVIIRMRPLSNAEISVQGYGKCIRQESSQAITWTGHPESRFTFDLVADENVTQEKLFKVAGLPMVENCMGGYNSCMFAYGQTGSGKTHTMLGDIEGGTRRHSVNCGMTPRIFEHLFSRIQKEKEVRKDEKLKFTCKCSFLEIYNEQILDLLDPTSNNHQIREDNKKGVYVENLKEVEVTNGRDVIQQLIQGAANRKVAATNMNLASSRSHSVFTCIIESQWESQGVTHFRFARLNLVDLAGSERQKSSGAEGERLKEATNINKSLSTLGCSLETLSTLKFAQRAKFIKNNAIVNEDASGDVIAMRIQIQQLKKEVSRLQGLVSGEIQDNGTSVISFPGSPGSFKWEGAQGSFSPFPLASAKKISQKKDYEIALIGAFRREKDKEMTMQALREENQAALKLAKQREDEIQGLKMRLRFREAGIKRLEAVASGKISAETYLLNEKEEHLKEIALLRGHVDRNQEVTRFAMENLQLKEEIRRLKSFYEEGEREMMNEQIMVLQSKLLEALDWKFMHEQDLKTNIDSVMEDVHSDGNLISNEESSPKSRWQSSLRAENEFLRIQAIQNMAEMDTIRKKLEVCLEEKEKLERHVDDLTAKPLMTKDGKEQMDLPSTTDIPVMSINDQMELKAMVDAIAAASQREAEAHEMAIMLSKENDELRMKLKALIEDNSKLIELYEQAAAESKNGNVDKMENAREIGSNVDNGSCLLERREEVTELKRVIENLQHQLMEINEENEKLMTLYETAMQERNDLKRAEGKMECPEKLVEVDGGERGESKDVESSTISLSAHEENLEVENEADMDIEVNSDMSIEVPNLSVEKLSQELNCVRKKLESVDDKISDAVINLSSLGCAERAMVEVDKLSREIEVIEHDIQVKHQQFESLKLKLSEAQERRTLVDKKFSALKYSLSSFSLSFSYFEQREARAIAGVKDLTSRLDRKKKELAALQASREGLVNAQKKNQEAEVELVTNIACIKTKLEEENRKREDEKVLFAVDNNTQNIDSSLKSWHFGGKATELLKLEEEKTKLHAEMKLSQEKLGFIRKELGNIKKKMADVESKIQAVQLEMQQGLQNMEEKELSLQRVTKEKEMLIEFRDDGILEIEHIIIELQQYVFEYDLKEAEMEILEEELQIDFAKSEELQIIKVIVANNSNNFMSSLSHSGMCEKIEEKMQNLRASILETKLLLEGISHAT</sequence>
<evidence type="ECO:0000256" key="4">
    <source>
        <dbReference type="ARBA" id="ARBA00023054"/>
    </source>
</evidence>
<dbReference type="GO" id="GO:0005874">
    <property type="term" value="C:microtubule"/>
    <property type="evidence" value="ECO:0007669"/>
    <property type="project" value="UniProtKB-KW"/>
</dbReference>
<evidence type="ECO:0000313" key="10">
    <source>
        <dbReference type="EMBL" id="CAL0332163.1"/>
    </source>
</evidence>
<feature type="coiled-coil region" evidence="8">
    <location>
        <begin position="386"/>
        <end position="413"/>
    </location>
</feature>
<feature type="coiled-coil region" evidence="8">
    <location>
        <begin position="1019"/>
        <end position="1056"/>
    </location>
</feature>
<evidence type="ECO:0000256" key="1">
    <source>
        <dbReference type="ARBA" id="ARBA00022701"/>
    </source>
</evidence>
<keyword evidence="2 7" id="KW-0547">Nucleotide-binding</keyword>
<name>A0AAV1YED8_LUPLU</name>
<keyword evidence="11" id="KW-1185">Reference proteome</keyword>